<feature type="domain" description="Nuclear pore complex protein GP210 C-terminal Ig-like" evidence="5">
    <location>
        <begin position="626"/>
        <end position="732"/>
    </location>
</feature>
<dbReference type="Proteomes" id="UP000288805">
    <property type="component" value="Unassembled WGS sequence"/>
</dbReference>
<comment type="caution">
    <text evidence="6">The sequence shown here is derived from an EMBL/GenBank/DDBJ whole genome shotgun (WGS) entry which is preliminary data.</text>
</comment>
<dbReference type="InterPro" id="IPR056233">
    <property type="entry name" value="Ig_GP210_16th"/>
</dbReference>
<proteinExistence type="predicted"/>
<evidence type="ECO:0000259" key="5">
    <source>
        <dbReference type="Pfam" id="PF24427"/>
    </source>
</evidence>
<feature type="domain" description="Nuclear pore complex protein GP210 Ig-like" evidence="4">
    <location>
        <begin position="485"/>
        <end position="605"/>
    </location>
</feature>
<dbReference type="AlphaFoldDB" id="A0A438EFN3"/>
<accession>A0A438EFN3</accession>
<dbReference type="Pfam" id="PF24425">
    <property type="entry name" value="Ig_GP210_15th"/>
    <property type="match status" value="1"/>
</dbReference>
<dbReference type="InterPro" id="IPR026960">
    <property type="entry name" value="RVT-Znf"/>
</dbReference>
<organism evidence="6 7">
    <name type="scientific">Vitis vinifera</name>
    <name type="common">Grape</name>
    <dbReference type="NCBI Taxonomy" id="29760"/>
    <lineage>
        <taxon>Eukaryota</taxon>
        <taxon>Viridiplantae</taxon>
        <taxon>Streptophyta</taxon>
        <taxon>Embryophyta</taxon>
        <taxon>Tracheophyta</taxon>
        <taxon>Spermatophyta</taxon>
        <taxon>Magnoliopsida</taxon>
        <taxon>eudicotyledons</taxon>
        <taxon>Gunneridae</taxon>
        <taxon>Pentapetalae</taxon>
        <taxon>rosids</taxon>
        <taxon>Vitales</taxon>
        <taxon>Vitaceae</taxon>
        <taxon>Viteae</taxon>
        <taxon>Vitis</taxon>
    </lineage>
</organism>
<dbReference type="InterPro" id="IPR045197">
    <property type="entry name" value="NUP210-like"/>
</dbReference>
<keyword evidence="2" id="KW-1133">Transmembrane helix</keyword>
<keyword evidence="2" id="KW-0812">Transmembrane</keyword>
<evidence type="ECO:0000313" key="6">
    <source>
        <dbReference type="EMBL" id="RVW46521.1"/>
    </source>
</evidence>
<dbReference type="Pfam" id="PF13966">
    <property type="entry name" value="zf-RVT"/>
    <property type="match status" value="1"/>
</dbReference>
<feature type="transmembrane region" description="Helical" evidence="2">
    <location>
        <begin position="747"/>
        <end position="769"/>
    </location>
</feature>
<dbReference type="PANTHER" id="PTHR23019:SF0">
    <property type="entry name" value="NUCLEAR PORE MEMBRANE GLYCOPROTEIN 210"/>
    <property type="match status" value="1"/>
</dbReference>
<evidence type="ECO:0000313" key="7">
    <source>
        <dbReference type="Proteomes" id="UP000288805"/>
    </source>
</evidence>
<dbReference type="InterPro" id="IPR056232">
    <property type="entry name" value="Ig_GP210_15th"/>
</dbReference>
<feature type="domain" description="Reverse transcriptase zinc-binding" evidence="3">
    <location>
        <begin position="3"/>
        <end position="61"/>
    </location>
</feature>
<feature type="region of interest" description="Disordered" evidence="1">
    <location>
        <begin position="776"/>
        <end position="811"/>
    </location>
</feature>
<evidence type="ECO:0000259" key="4">
    <source>
        <dbReference type="Pfam" id="PF24425"/>
    </source>
</evidence>
<evidence type="ECO:0000259" key="3">
    <source>
        <dbReference type="Pfam" id="PF13966"/>
    </source>
</evidence>
<protein>
    <submittedName>
        <fullName evidence="6">Nuclear pore complex protein GP210</fullName>
    </submittedName>
</protein>
<gene>
    <name evidence="6" type="primary">GB210_2</name>
    <name evidence="6" type="ORF">CK203_067407</name>
</gene>
<name>A0A438EFN3_VITVI</name>
<reference evidence="6 7" key="1">
    <citation type="journal article" date="2018" name="PLoS Genet.">
        <title>Population sequencing reveals clonal diversity and ancestral inbreeding in the grapevine cultivar Chardonnay.</title>
        <authorList>
            <person name="Roach M.J."/>
            <person name="Johnson D.L."/>
            <person name="Bohlmann J."/>
            <person name="van Vuuren H.J."/>
            <person name="Jones S.J."/>
            <person name="Pretorius I.S."/>
            <person name="Schmidt S.A."/>
            <person name="Borneman A.R."/>
        </authorList>
    </citation>
    <scope>NUCLEOTIDE SEQUENCE [LARGE SCALE GENOMIC DNA]</scope>
    <source>
        <strain evidence="7">cv. Chardonnay</strain>
        <tissue evidence="6">Leaf</tissue>
    </source>
</reference>
<sequence length="839" mass="92900">MDKVPTKVSFFAWEASWGKILTLDKLQRRGWQLPNRCFLCGCEEENANHILLHCTVVKTLWEIALAIFGVQWVFPKSVKETLVATVYGKGDTVICQAYGRIKVGVPSLVTLNVQSEQLDGDLFSFYELCKNYKWTVEDEKVLSFHMAEHIRGDRYGLPSSGSKEIKLPGHLDEKDLGFINMLYGRSAGRTTVAVSFNCDFISSGHSQSRSYSASMSISVVSELPLAFGVPITWVLPPYYTTSSLLPSSSESYGQWDLSRKGTITYSLLRSCGGKNEEVQKDAISIDRDRIKTTESNNLACIQAKDRTTGKTGIASCVRVAEVAQIRITPQKFSFHVIDLAVDAEVKLPINFCDVLGNPFHEAFNVIPLDAETNYPDIVSINSTGDGYGNIHLKGIRHGRALLRVSINSSPHKSDYVLVSVGAYLSPRNPVLHLGGHLNFSIEGLKDKVSGQWLSGNESVISLDVLSGEAQAVGEGTTQDNSYSAKGKIVLVDAPMETLTNAPIPAKGYNFSVKFSSDTYGHDLEGFRNDMGVLFDCRVDPPFVGYAKPWRDFGTGKSYCLFFPYSPEHLARSVPKSKDMRPYISLSISASVQETNHVSGSASALLLVGFPSWKWARFMIFKTDLNLVQLNLTAGSNKTIITILGNTAFSCEAIFDGGTDPLECRCLFLIIDVDIHWHERDSIMISPVHKEDFGIGGLAKYEVKVLQAKKFKDKVVITLPANGQRVELDVSYDPGERAYSVSTVKVTLWAGVVGCIALLLLTLAIFIFFLDRPDRARPSNPPANSSIVAPTTPDRRSPAVQNDSSPRTPQPFVEYVRRTIHETPYYTREGRRRVNPQNTY</sequence>
<evidence type="ECO:0000256" key="2">
    <source>
        <dbReference type="SAM" id="Phobius"/>
    </source>
</evidence>
<dbReference type="Pfam" id="PF24427">
    <property type="entry name" value="Ig_GP210_16th"/>
    <property type="match status" value="1"/>
</dbReference>
<dbReference type="EMBL" id="QGNW01001302">
    <property type="protein sequence ID" value="RVW46521.1"/>
    <property type="molecule type" value="Genomic_DNA"/>
</dbReference>
<dbReference type="PANTHER" id="PTHR23019">
    <property type="entry name" value="NUCLEAR PORE MEMBRANE GLYCOPROTEIN GP210-RELATED"/>
    <property type="match status" value="1"/>
</dbReference>
<evidence type="ECO:0000256" key="1">
    <source>
        <dbReference type="SAM" id="MobiDB-lite"/>
    </source>
</evidence>
<keyword evidence="2" id="KW-0472">Membrane</keyword>